<evidence type="ECO:0000313" key="1">
    <source>
        <dbReference type="EMBL" id="AXH70548.1"/>
    </source>
</evidence>
<evidence type="ECO:0000313" key="2">
    <source>
        <dbReference type="Proteomes" id="UP000257597"/>
    </source>
</evidence>
<gene>
    <name evidence="1" type="primary">162</name>
    <name evidence="1" type="ORF">SEA_DAREDEVIL_162</name>
</gene>
<accession>A0A345MJ17</accession>
<organism evidence="1 2">
    <name type="scientific">Gordonia phage Daredevil</name>
    <dbReference type="NCBI Taxonomy" id="2283286"/>
    <lineage>
        <taxon>Viruses</taxon>
        <taxon>Duplodnaviria</taxon>
        <taxon>Heunggongvirae</taxon>
        <taxon>Uroviricota</taxon>
        <taxon>Caudoviricetes</taxon>
        <taxon>Daredevilvirus</taxon>
        <taxon>Daredevilvirus daredevil</taxon>
    </lineage>
</organism>
<dbReference type="KEGG" id="vg:54998151"/>
<dbReference type="GeneID" id="54998151"/>
<dbReference type="Proteomes" id="UP000257597">
    <property type="component" value="Segment"/>
</dbReference>
<proteinExistence type="predicted"/>
<keyword evidence="2" id="KW-1185">Reference proteome</keyword>
<protein>
    <submittedName>
        <fullName evidence="1">Uncharacterized protein</fullName>
    </submittedName>
</protein>
<name>A0A345MJ17_9CAUD</name>
<dbReference type="RefSeq" id="YP_009807276.1">
    <property type="nucleotide sequence ID" value="NC_048021.1"/>
</dbReference>
<sequence length="110" mass="12428">MSIAQEIKTVVGDEAFNALMNVDTDRCLILEYRTAWDCDTARTVDSDVESDLSMVLFMVLLYRDQPERVSIAYTPDQWGDLDRKYDATLIFDTGSDGEPALTSFTFVPQS</sequence>
<dbReference type="EMBL" id="MH590603">
    <property type="protein sequence ID" value="AXH70548.1"/>
    <property type="molecule type" value="Genomic_DNA"/>
</dbReference>
<reference evidence="2" key="1">
    <citation type="submission" date="2018-07" db="EMBL/GenBank/DDBJ databases">
        <authorList>
            <person name="Quirk P.G."/>
            <person name="Krulwich T.A."/>
        </authorList>
    </citation>
    <scope>NUCLEOTIDE SEQUENCE [LARGE SCALE GENOMIC DNA]</scope>
</reference>